<evidence type="ECO:0000256" key="1">
    <source>
        <dbReference type="SAM" id="Coils"/>
    </source>
</evidence>
<proteinExistence type="predicted"/>
<dbReference type="Proteomes" id="UP000075881">
    <property type="component" value="Unassembled WGS sequence"/>
</dbReference>
<dbReference type="STRING" id="43041.A0A182KGS6"/>
<organism evidence="2 3">
    <name type="scientific">Anopheles christyi</name>
    <dbReference type="NCBI Taxonomy" id="43041"/>
    <lineage>
        <taxon>Eukaryota</taxon>
        <taxon>Metazoa</taxon>
        <taxon>Ecdysozoa</taxon>
        <taxon>Arthropoda</taxon>
        <taxon>Hexapoda</taxon>
        <taxon>Insecta</taxon>
        <taxon>Pterygota</taxon>
        <taxon>Neoptera</taxon>
        <taxon>Endopterygota</taxon>
        <taxon>Diptera</taxon>
        <taxon>Nematocera</taxon>
        <taxon>Culicoidea</taxon>
        <taxon>Culicidae</taxon>
        <taxon>Anophelinae</taxon>
        <taxon>Anopheles</taxon>
    </lineage>
</organism>
<dbReference type="VEuPathDB" id="VectorBase:ACHR009964"/>
<evidence type="ECO:0000313" key="2">
    <source>
        <dbReference type="EnsemblMetazoa" id="ACHR009964-PA"/>
    </source>
</evidence>
<accession>A0A182KGS6</accession>
<name>A0A182KGS6_9DIPT</name>
<reference evidence="3" key="1">
    <citation type="submission" date="2013-03" db="EMBL/GenBank/DDBJ databases">
        <title>The Genome Sequence of Anopheles christyi ACHKN1017.</title>
        <authorList>
            <consortium name="The Broad Institute Genomics Platform"/>
            <person name="Neafsey D.E."/>
            <person name="Besansky N."/>
            <person name="Walker B."/>
            <person name="Young S.K."/>
            <person name="Zeng Q."/>
            <person name="Gargeya S."/>
            <person name="Fitzgerald M."/>
            <person name="Haas B."/>
            <person name="Abouelleil A."/>
            <person name="Allen A.W."/>
            <person name="Alvarado L."/>
            <person name="Arachchi H.M."/>
            <person name="Berlin A.M."/>
            <person name="Chapman S.B."/>
            <person name="Gainer-Dewar J."/>
            <person name="Goldberg J."/>
            <person name="Griggs A."/>
            <person name="Gujja S."/>
            <person name="Hansen M."/>
            <person name="Howarth C."/>
            <person name="Imamovic A."/>
            <person name="Ireland A."/>
            <person name="Larimer J."/>
            <person name="McCowan C."/>
            <person name="Murphy C."/>
            <person name="Pearson M."/>
            <person name="Poon T.W."/>
            <person name="Priest M."/>
            <person name="Roberts A."/>
            <person name="Saif S."/>
            <person name="Shea T."/>
            <person name="Sisk P."/>
            <person name="Sykes S."/>
            <person name="Wortman J."/>
            <person name="Nusbaum C."/>
            <person name="Birren B."/>
        </authorList>
    </citation>
    <scope>NUCLEOTIDE SEQUENCE [LARGE SCALE GENOMIC DNA]</scope>
    <source>
        <strain evidence="3">ACHKN1017</strain>
    </source>
</reference>
<keyword evidence="1" id="KW-0175">Coiled coil</keyword>
<reference evidence="2" key="2">
    <citation type="submission" date="2020-05" db="UniProtKB">
        <authorList>
            <consortium name="EnsemblMetazoa"/>
        </authorList>
    </citation>
    <scope>IDENTIFICATION</scope>
    <source>
        <strain evidence="2">ACHKN1017</strain>
    </source>
</reference>
<evidence type="ECO:0000313" key="3">
    <source>
        <dbReference type="Proteomes" id="UP000075881"/>
    </source>
</evidence>
<protein>
    <submittedName>
        <fullName evidence="2">Myb_DNA-bind_5 domain-containing protein</fullName>
    </submittedName>
</protein>
<keyword evidence="3" id="KW-1185">Reference proteome</keyword>
<dbReference type="AlphaFoldDB" id="A0A182KGS6"/>
<sequence>MDTRTSAQALERKNTRITEGQLIKMISMLETEPDIARAIARGPQNIFWRRIAKELNDIGPATKDPSSWKKVWCDYKCSIKKRLVQYNEDISAGVYPKHLSNTHRRILKLLDLEVKRIKLMEEYDSGNEREDMNGIDAEHSKDGFDMGDPMYSQSSTGGLGQTVLDDSTNLPGSSNFSNTINACQQRLAKMPNITITKQKNADEDDDPLSYCPKSASKPNPCIRATKRKREECFDLALETNRSLIAAMKTSLSVQKELVTEIRGLKKALEEFTENLKDLNDGISRNLVESKGK</sequence>
<feature type="coiled-coil region" evidence="1">
    <location>
        <begin position="254"/>
        <end position="281"/>
    </location>
</feature>
<dbReference type="EnsemblMetazoa" id="ACHR009964-RA">
    <property type="protein sequence ID" value="ACHR009964-PA"/>
    <property type="gene ID" value="ACHR009964"/>
</dbReference>